<name>A0A1E3PE03_9ASCO</name>
<evidence type="ECO:0000313" key="1">
    <source>
        <dbReference type="EMBL" id="ODQ63520.1"/>
    </source>
</evidence>
<sequence>MDAVCNILNFVEGPVHSVRRINAAPMLILVRRLSIIHIDVSGNRAQGFCKHILKIDDSTITFAGAIQAGLTFMVFEWKAVLIARVWVERASLPPIDDQQKLEKERVAERGSRIKFITLFPKFEEYFETITFVK</sequence>
<evidence type="ECO:0000313" key="2">
    <source>
        <dbReference type="Proteomes" id="UP000095009"/>
    </source>
</evidence>
<gene>
    <name evidence="1" type="ORF">NADFUDRAFT_53187</name>
</gene>
<protein>
    <submittedName>
        <fullName evidence="1">Uncharacterized protein</fullName>
    </submittedName>
</protein>
<dbReference type="Proteomes" id="UP000095009">
    <property type="component" value="Unassembled WGS sequence"/>
</dbReference>
<dbReference type="OrthoDB" id="66881at2759"/>
<reference evidence="1 2" key="1">
    <citation type="journal article" date="2016" name="Proc. Natl. Acad. Sci. U.S.A.">
        <title>Comparative genomics of biotechnologically important yeasts.</title>
        <authorList>
            <person name="Riley R."/>
            <person name="Haridas S."/>
            <person name="Wolfe K.H."/>
            <person name="Lopes M.R."/>
            <person name="Hittinger C.T."/>
            <person name="Goeker M."/>
            <person name="Salamov A.A."/>
            <person name="Wisecaver J.H."/>
            <person name="Long T.M."/>
            <person name="Calvey C.H."/>
            <person name="Aerts A.L."/>
            <person name="Barry K.W."/>
            <person name="Choi C."/>
            <person name="Clum A."/>
            <person name="Coughlan A.Y."/>
            <person name="Deshpande S."/>
            <person name="Douglass A.P."/>
            <person name="Hanson S.J."/>
            <person name="Klenk H.-P."/>
            <person name="LaButti K.M."/>
            <person name="Lapidus A."/>
            <person name="Lindquist E.A."/>
            <person name="Lipzen A.M."/>
            <person name="Meier-Kolthoff J.P."/>
            <person name="Ohm R.A."/>
            <person name="Otillar R.P."/>
            <person name="Pangilinan J.L."/>
            <person name="Peng Y."/>
            <person name="Rokas A."/>
            <person name="Rosa C.A."/>
            <person name="Scheuner C."/>
            <person name="Sibirny A.A."/>
            <person name="Slot J.C."/>
            <person name="Stielow J.B."/>
            <person name="Sun H."/>
            <person name="Kurtzman C.P."/>
            <person name="Blackwell M."/>
            <person name="Grigoriev I.V."/>
            <person name="Jeffries T.W."/>
        </authorList>
    </citation>
    <scope>NUCLEOTIDE SEQUENCE [LARGE SCALE GENOMIC DNA]</scope>
    <source>
        <strain evidence="1 2">DSM 6958</strain>
    </source>
</reference>
<dbReference type="Gene3D" id="3.50.50.60">
    <property type="entry name" value="FAD/NAD(P)-binding domain"/>
    <property type="match status" value="1"/>
</dbReference>
<dbReference type="InterPro" id="IPR036188">
    <property type="entry name" value="FAD/NAD-bd_sf"/>
</dbReference>
<organism evidence="1 2">
    <name type="scientific">Nadsonia fulvescens var. elongata DSM 6958</name>
    <dbReference type="NCBI Taxonomy" id="857566"/>
    <lineage>
        <taxon>Eukaryota</taxon>
        <taxon>Fungi</taxon>
        <taxon>Dikarya</taxon>
        <taxon>Ascomycota</taxon>
        <taxon>Saccharomycotina</taxon>
        <taxon>Dipodascomycetes</taxon>
        <taxon>Dipodascales</taxon>
        <taxon>Dipodascales incertae sedis</taxon>
        <taxon>Nadsonia</taxon>
    </lineage>
</organism>
<dbReference type="STRING" id="857566.A0A1E3PE03"/>
<accession>A0A1E3PE03</accession>
<keyword evidence="2" id="KW-1185">Reference proteome</keyword>
<proteinExistence type="predicted"/>
<dbReference type="AlphaFoldDB" id="A0A1E3PE03"/>
<dbReference type="EMBL" id="KV454414">
    <property type="protein sequence ID" value="ODQ63520.1"/>
    <property type="molecule type" value="Genomic_DNA"/>
</dbReference>